<proteinExistence type="predicted"/>
<keyword evidence="3" id="KW-1185">Reference proteome</keyword>
<evidence type="ECO:0000256" key="1">
    <source>
        <dbReference type="SAM" id="MobiDB-lite"/>
    </source>
</evidence>
<dbReference type="Proteomes" id="UP000799441">
    <property type="component" value="Unassembled WGS sequence"/>
</dbReference>
<protein>
    <submittedName>
        <fullName evidence="2">Uncharacterized protein</fullName>
    </submittedName>
</protein>
<feature type="region of interest" description="Disordered" evidence="1">
    <location>
        <begin position="398"/>
        <end position="460"/>
    </location>
</feature>
<feature type="compositionally biased region" description="Basic and acidic residues" evidence="1">
    <location>
        <begin position="428"/>
        <end position="443"/>
    </location>
</feature>
<sequence length="584" mass="63319">MTPWQKRETQGRPPCDCSILSAGDDDVSATWDAATLPRARRDDTRMGTGQHCAGMGQHSTWTSSRQAAGETGVNGRLRSYRMESRVRALEEVDDASASHPALLSNPRAPSNTANVDTLGWPEDASEPYLTSPRLPPCPCRLLHLPNPSPSLWLGSSPHYWPFCAGSPRSSSCNRSTIKFEAFQRPCARFALPVKVASLPSCRVTVFLSFQTSRRVPLRPCPVVRRLYGARPCQDQPQLTAYNMLALAASSSAASPPTEAPGQDRDDAASTAGMHPLDLIRAVDGARSAQQYPSSSPLDIGNLPIEVDEMEDDAVPTLDTLQPSSFLANPDASHSERMAFFAGRAQTLLQRHGLSATLSIHERLDPVRPNGVSKARKPQKPKMVLRCRECGKARRGHAGICPDCKKGEGQPHPPAGSSSSAREQVGVEEDIHGEEQDVQTEHALQDSTSEPHQQSPQQATQVSMLLHTRTIKQQGDDAGFVPCPQDVPHPVGLLTVARAASTDEPDTSSLAGSDIAGIEVDTPDSCGLVLGGAFIPRPSRNPPRVHREIRVRVRYRCEHCQTTFAADDTCRECGHRRCASCVSDL</sequence>
<dbReference type="EMBL" id="MU003789">
    <property type="protein sequence ID" value="KAF2721634.1"/>
    <property type="molecule type" value="Genomic_DNA"/>
</dbReference>
<reference evidence="2" key="1">
    <citation type="journal article" date="2020" name="Stud. Mycol.">
        <title>101 Dothideomycetes genomes: a test case for predicting lifestyles and emergence of pathogens.</title>
        <authorList>
            <person name="Haridas S."/>
            <person name="Albert R."/>
            <person name="Binder M."/>
            <person name="Bloem J."/>
            <person name="Labutti K."/>
            <person name="Salamov A."/>
            <person name="Andreopoulos B."/>
            <person name="Baker S."/>
            <person name="Barry K."/>
            <person name="Bills G."/>
            <person name="Bluhm B."/>
            <person name="Cannon C."/>
            <person name="Castanera R."/>
            <person name="Culley D."/>
            <person name="Daum C."/>
            <person name="Ezra D."/>
            <person name="Gonzalez J."/>
            <person name="Henrissat B."/>
            <person name="Kuo A."/>
            <person name="Liang C."/>
            <person name="Lipzen A."/>
            <person name="Lutzoni F."/>
            <person name="Magnuson J."/>
            <person name="Mondo S."/>
            <person name="Nolan M."/>
            <person name="Ohm R."/>
            <person name="Pangilinan J."/>
            <person name="Park H.-J."/>
            <person name="Ramirez L."/>
            <person name="Alfaro M."/>
            <person name="Sun H."/>
            <person name="Tritt A."/>
            <person name="Yoshinaga Y."/>
            <person name="Zwiers L.-H."/>
            <person name="Turgeon B."/>
            <person name="Goodwin S."/>
            <person name="Spatafora J."/>
            <person name="Crous P."/>
            <person name="Grigoriev I."/>
        </authorList>
    </citation>
    <scope>NUCLEOTIDE SEQUENCE</scope>
    <source>
        <strain evidence="2">CBS 116435</strain>
    </source>
</reference>
<feature type="region of interest" description="Disordered" evidence="1">
    <location>
        <begin position="1"/>
        <end position="23"/>
    </location>
</feature>
<evidence type="ECO:0000313" key="3">
    <source>
        <dbReference type="Proteomes" id="UP000799441"/>
    </source>
</evidence>
<feature type="compositionally biased region" description="Polar residues" evidence="1">
    <location>
        <begin position="57"/>
        <end position="66"/>
    </location>
</feature>
<dbReference type="AlphaFoldDB" id="A0A9P4UPC1"/>
<organism evidence="2 3">
    <name type="scientific">Polychaeton citri CBS 116435</name>
    <dbReference type="NCBI Taxonomy" id="1314669"/>
    <lineage>
        <taxon>Eukaryota</taxon>
        <taxon>Fungi</taxon>
        <taxon>Dikarya</taxon>
        <taxon>Ascomycota</taxon>
        <taxon>Pezizomycotina</taxon>
        <taxon>Dothideomycetes</taxon>
        <taxon>Dothideomycetidae</taxon>
        <taxon>Capnodiales</taxon>
        <taxon>Capnodiaceae</taxon>
        <taxon>Polychaeton</taxon>
    </lineage>
</organism>
<evidence type="ECO:0000313" key="2">
    <source>
        <dbReference type="EMBL" id="KAF2721634.1"/>
    </source>
</evidence>
<accession>A0A9P4UPC1</accession>
<feature type="region of interest" description="Disordered" evidence="1">
    <location>
        <begin position="42"/>
        <end position="70"/>
    </location>
</feature>
<dbReference type="OrthoDB" id="5370011at2759"/>
<name>A0A9P4UPC1_9PEZI</name>
<feature type="compositionally biased region" description="Basic and acidic residues" evidence="1">
    <location>
        <begin position="1"/>
        <end position="10"/>
    </location>
</feature>
<comment type="caution">
    <text evidence="2">The sequence shown here is derived from an EMBL/GenBank/DDBJ whole genome shotgun (WGS) entry which is preliminary data.</text>
</comment>
<gene>
    <name evidence="2" type="ORF">K431DRAFT_294210</name>
</gene>
<feature type="compositionally biased region" description="Polar residues" evidence="1">
    <location>
        <begin position="444"/>
        <end position="460"/>
    </location>
</feature>